<evidence type="ECO:0000256" key="4">
    <source>
        <dbReference type="ARBA" id="ARBA00023180"/>
    </source>
</evidence>
<name>A0A7R9HZC4_9NEOP</name>
<gene>
    <name evidence="7" type="ORF">TBIB3V08_LOCUS3600</name>
</gene>
<dbReference type="AlphaFoldDB" id="A0A7R9HZC4"/>
<dbReference type="InterPro" id="IPR029058">
    <property type="entry name" value="AB_hydrolase_fold"/>
</dbReference>
<dbReference type="InterPro" id="IPR002018">
    <property type="entry name" value="CarbesteraseB"/>
</dbReference>
<dbReference type="PANTHER" id="PTHR11559">
    <property type="entry name" value="CARBOXYLESTERASE"/>
    <property type="match status" value="1"/>
</dbReference>
<evidence type="ECO:0000256" key="1">
    <source>
        <dbReference type="ARBA" id="ARBA00005964"/>
    </source>
</evidence>
<keyword evidence="3 5" id="KW-0378">Hydrolase</keyword>
<evidence type="ECO:0000313" key="7">
    <source>
        <dbReference type="EMBL" id="CAD7441126.1"/>
    </source>
</evidence>
<feature type="domain" description="Carboxylesterase type B" evidence="6">
    <location>
        <begin position="6"/>
        <end position="46"/>
    </location>
</feature>
<dbReference type="PROSITE" id="PS00122">
    <property type="entry name" value="CARBOXYLESTERASE_B_1"/>
    <property type="match status" value="1"/>
</dbReference>
<dbReference type="InterPro" id="IPR019826">
    <property type="entry name" value="Carboxylesterase_B_AS"/>
</dbReference>
<keyword evidence="4" id="KW-0325">Glycoprotein</keyword>
<protein>
    <recommendedName>
        <fullName evidence="5">Carboxylic ester hydrolase</fullName>
        <ecNumber evidence="5">3.1.1.-</ecNumber>
    </recommendedName>
</protein>
<dbReference type="InterPro" id="IPR050309">
    <property type="entry name" value="Type-B_Carboxylest/Lipase"/>
</dbReference>
<evidence type="ECO:0000256" key="5">
    <source>
        <dbReference type="RuleBase" id="RU361235"/>
    </source>
</evidence>
<evidence type="ECO:0000259" key="6">
    <source>
        <dbReference type="Pfam" id="PF00135"/>
    </source>
</evidence>
<keyword evidence="2" id="KW-0719">Serine esterase</keyword>
<dbReference type="GO" id="GO:0052689">
    <property type="term" value="F:carboxylic ester hydrolase activity"/>
    <property type="evidence" value="ECO:0007669"/>
    <property type="project" value="UniProtKB-KW"/>
</dbReference>
<dbReference type="EMBL" id="OD565215">
    <property type="protein sequence ID" value="CAD7441126.1"/>
    <property type="molecule type" value="Genomic_DNA"/>
</dbReference>
<feature type="domain" description="Carboxylesterase type B" evidence="6">
    <location>
        <begin position="267"/>
        <end position="494"/>
    </location>
</feature>
<dbReference type="SUPFAM" id="SSF53474">
    <property type="entry name" value="alpha/beta-Hydrolases"/>
    <property type="match status" value="2"/>
</dbReference>
<reference evidence="7" key="1">
    <citation type="submission" date="2020-11" db="EMBL/GenBank/DDBJ databases">
        <authorList>
            <person name="Tran Van P."/>
        </authorList>
    </citation>
    <scope>NUCLEOTIDE SEQUENCE</scope>
</reference>
<accession>A0A7R9HZC4</accession>
<dbReference type="EC" id="3.1.1.-" evidence="5"/>
<feature type="domain" description="Carboxylesterase type B" evidence="6">
    <location>
        <begin position="96"/>
        <end position="144"/>
    </location>
</feature>
<dbReference type="Pfam" id="PF00135">
    <property type="entry name" value="COesterase"/>
    <property type="match status" value="3"/>
</dbReference>
<dbReference type="Gene3D" id="3.40.50.1820">
    <property type="entry name" value="alpha/beta hydrolase"/>
    <property type="match status" value="2"/>
</dbReference>
<evidence type="ECO:0000256" key="3">
    <source>
        <dbReference type="ARBA" id="ARBA00022801"/>
    </source>
</evidence>
<organism evidence="7">
    <name type="scientific">Timema bartmani</name>
    <dbReference type="NCBI Taxonomy" id="61472"/>
    <lineage>
        <taxon>Eukaryota</taxon>
        <taxon>Metazoa</taxon>
        <taxon>Ecdysozoa</taxon>
        <taxon>Arthropoda</taxon>
        <taxon>Hexapoda</taxon>
        <taxon>Insecta</taxon>
        <taxon>Pterygota</taxon>
        <taxon>Neoptera</taxon>
        <taxon>Polyneoptera</taxon>
        <taxon>Phasmatodea</taxon>
        <taxon>Timematodea</taxon>
        <taxon>Timematoidea</taxon>
        <taxon>Timematidae</taxon>
        <taxon>Timema</taxon>
    </lineage>
</organism>
<evidence type="ECO:0000256" key="2">
    <source>
        <dbReference type="ARBA" id="ARBA00022487"/>
    </source>
</evidence>
<comment type="similarity">
    <text evidence="1 5">Belongs to the type-B carboxylesterase/lipase family.</text>
</comment>
<proteinExistence type="inferred from homology"/>
<sequence length="516" mass="56371">MAELATVTVAQGKLFGKKVSSENGTFYSFLGIPYAKPPVGPLRFKEMYPHLHGGKVENYFGKTTFITPDRDSNLDLPVIGSLVYCESSALDHTSIESPQAPESWEGERDATTEGAVAPQITHLLNKYVGKEDCLYLNVHTPQALDLFHSKVSRDCPSIFASVFQVFFFFSLEEVDPHLRGGRVENHLGKTTPVHPTEIRTSISPSSVVWLNTTGALANYATEAVLELLPVKLILSTRHLDQKPFEWVDLFKTYRLSSISVVSASILKPVMFWIHGGSFQSGSGSSKFYGPDYIVAEDVVLVTINYRLGVLGFLDVEGSDVVANNGLRDQVMALRWVRDNISQFGGDPDNVTIFGESAGATSVHALLLAPSSGGLFHKAIAQSGTVLLCQVKSTVSNQRAFRLGKALGCETKDPQKLVEFLRTIPDQDLILAQGKALTDEEKSVISTPFIPTDESGPNAFIPGDPLRLLHEGKFHKVPYLTGVTSAEGKLFITGGHEPVASRWGKQVKHCLPLIEDS</sequence>